<comment type="caution">
    <text evidence="2">The sequence shown here is derived from an EMBL/GenBank/DDBJ whole genome shotgun (WGS) entry which is preliminary data.</text>
</comment>
<keyword evidence="3" id="KW-1185">Reference proteome</keyword>
<name>A0ABN3DGE1_9MICO</name>
<evidence type="ECO:0000313" key="2">
    <source>
        <dbReference type="EMBL" id="GAA2230452.1"/>
    </source>
</evidence>
<protein>
    <submittedName>
        <fullName evidence="2">Uncharacterized protein</fullName>
    </submittedName>
</protein>
<sequence length="284" mass="30567">MTKTATITSKPFYRTVTDSYDHDDHDARVGDVIEFASQEAADHRDTDGDHFGRNRRTGVENSYAPECLTFAPALAVGVKVQIADTAGTRADGGGYVSSTAFGKSGTVTGVSGGGNWLVEFQHDGLRREQAIHENFLTPIAATNAKPVAEPEPAWTHIVTEKPFWNGIRGVRYFDGDPTLGQPKIGERLIVDKITADGKLALVTKREGAHLVGFAHIAPGCIVPIDAHPTAPEKDSPEEPAADEPTSPSVEAFKAAADFVDEIEVRLNGWQLVALAWLIQRGVSK</sequence>
<accession>A0ABN3DGE1</accession>
<organism evidence="2 3">
    <name type="scientific">Herbiconiux moechotypicola</name>
    <dbReference type="NCBI Taxonomy" id="637393"/>
    <lineage>
        <taxon>Bacteria</taxon>
        <taxon>Bacillati</taxon>
        <taxon>Actinomycetota</taxon>
        <taxon>Actinomycetes</taxon>
        <taxon>Micrococcales</taxon>
        <taxon>Microbacteriaceae</taxon>
        <taxon>Herbiconiux</taxon>
    </lineage>
</organism>
<reference evidence="2 3" key="1">
    <citation type="journal article" date="2019" name="Int. J. Syst. Evol. Microbiol.">
        <title>The Global Catalogue of Microorganisms (GCM) 10K type strain sequencing project: providing services to taxonomists for standard genome sequencing and annotation.</title>
        <authorList>
            <consortium name="The Broad Institute Genomics Platform"/>
            <consortium name="The Broad Institute Genome Sequencing Center for Infectious Disease"/>
            <person name="Wu L."/>
            <person name="Ma J."/>
        </authorList>
    </citation>
    <scope>NUCLEOTIDE SEQUENCE [LARGE SCALE GENOMIC DNA]</scope>
    <source>
        <strain evidence="2 3">JCM 16117</strain>
    </source>
</reference>
<gene>
    <name evidence="2" type="ORF">GCM10009851_14040</name>
</gene>
<dbReference type="Proteomes" id="UP001500929">
    <property type="component" value="Unassembled WGS sequence"/>
</dbReference>
<dbReference type="EMBL" id="BAAAQY010000003">
    <property type="protein sequence ID" value="GAA2230452.1"/>
    <property type="molecule type" value="Genomic_DNA"/>
</dbReference>
<dbReference type="RefSeq" id="WP_259478900.1">
    <property type="nucleotide sequence ID" value="NZ_BAAAQY010000003.1"/>
</dbReference>
<feature type="region of interest" description="Disordered" evidence="1">
    <location>
        <begin position="225"/>
        <end position="246"/>
    </location>
</feature>
<evidence type="ECO:0000256" key="1">
    <source>
        <dbReference type="SAM" id="MobiDB-lite"/>
    </source>
</evidence>
<evidence type="ECO:0000313" key="3">
    <source>
        <dbReference type="Proteomes" id="UP001500929"/>
    </source>
</evidence>
<proteinExistence type="predicted"/>